<dbReference type="InterPro" id="IPR051678">
    <property type="entry name" value="AGP_Transferase"/>
</dbReference>
<dbReference type="Gene3D" id="3.90.1200.10">
    <property type="match status" value="1"/>
</dbReference>
<evidence type="ECO:0000313" key="4">
    <source>
        <dbReference type="Proteomes" id="UP001498421"/>
    </source>
</evidence>
<dbReference type="Proteomes" id="UP001498421">
    <property type="component" value="Unassembled WGS sequence"/>
</dbReference>
<reference evidence="3 4" key="1">
    <citation type="journal article" date="2025" name="Microbiol. Resour. Announc.">
        <title>Draft genome sequences for Neonectria magnoliae and Neonectria punicea, canker pathogens of Liriodendron tulipifera and Acer saccharum in West Virginia.</title>
        <authorList>
            <person name="Petronek H.M."/>
            <person name="Kasson M.T."/>
            <person name="Metheny A.M."/>
            <person name="Stauder C.M."/>
            <person name="Lovett B."/>
            <person name="Lynch S.C."/>
            <person name="Garnas J.R."/>
            <person name="Kasson L.R."/>
            <person name="Stajich J.E."/>
        </authorList>
    </citation>
    <scope>NUCLEOTIDE SEQUENCE [LARGE SCALE GENOMIC DNA]</scope>
    <source>
        <strain evidence="3 4">NRRL 64651</strain>
    </source>
</reference>
<feature type="compositionally biased region" description="Basic and acidic residues" evidence="1">
    <location>
        <begin position="1"/>
        <end position="15"/>
    </location>
</feature>
<gene>
    <name evidence="3" type="ORF">QQZ08_010283</name>
</gene>
<accession>A0ABR1HHR9</accession>
<dbReference type="PANTHER" id="PTHR21310:SF51">
    <property type="entry name" value="AMINOGLYCOSIDE PHOSPHOTRANSFERASE DOMAIN-CONTAINING PROTEIN"/>
    <property type="match status" value="1"/>
</dbReference>
<dbReference type="InterPro" id="IPR002575">
    <property type="entry name" value="Aminoglycoside_PTrfase"/>
</dbReference>
<keyword evidence="4" id="KW-1185">Reference proteome</keyword>
<comment type="caution">
    <text evidence="3">The sequence shown here is derived from an EMBL/GenBank/DDBJ whole genome shotgun (WGS) entry which is preliminary data.</text>
</comment>
<sequence>MASVDDHSMSDREGAALHPQHPTEDENASQLHAEEEEDPLENFAAVVSALNLDALPQIAAEARRKLDTGTECDNSTVGEPMNGAYHILYPLDFADKVRWIVKVPVNGVKGRWDELSAAALTSEANTMSLLKRETTIPLPQVFDFSSTTDNKLGCPYILMSFISGRPLQEVWFPSGDVDHDTLHSHRVRALEGVASAMLQLGKYAFDRSGSPLFNSDGSLTGVGPLRCVDRKAELDRWFVHGDPSNEPVYAKQPASSDAKAFYTFAMDLHPPPEAHNGPKGSHLLLRHLVSWLPEPVGPKPFVLTHPDFDIQNVLVSDDGQVQGIIDWDGVAAVPRAIGNESYPSWLTRDWDPMMYHYEGDEEDDDEDSGEDDEDDEGEDNGEDKDDDKDDDKEDEEADKDEALSEDKKEDEDKNDDEPKAPLEDSPQTLKRYRQVYRQCLLKAQRRSGFSGRVSSLWTRWSNVVSSCTGLRLPATSDDITRQSLITQNLAIAAGNPVCLSGILRKVTKEIFKALGKENRRSDLLLEYLDIEEGLAKGELDESVLEDLKSGLEKLLELSP</sequence>
<evidence type="ECO:0000256" key="1">
    <source>
        <dbReference type="SAM" id="MobiDB-lite"/>
    </source>
</evidence>
<dbReference type="EMBL" id="JAZAVK010000131">
    <property type="protein sequence ID" value="KAK7420702.1"/>
    <property type="molecule type" value="Genomic_DNA"/>
</dbReference>
<dbReference type="Pfam" id="PF01636">
    <property type="entry name" value="APH"/>
    <property type="match status" value="1"/>
</dbReference>
<feature type="region of interest" description="Disordered" evidence="1">
    <location>
        <begin position="1"/>
        <end position="38"/>
    </location>
</feature>
<proteinExistence type="predicted"/>
<feature type="region of interest" description="Disordered" evidence="1">
    <location>
        <begin position="356"/>
        <end position="428"/>
    </location>
</feature>
<protein>
    <recommendedName>
        <fullName evidence="2">Aminoglycoside phosphotransferase domain-containing protein</fullName>
    </recommendedName>
</protein>
<feature type="domain" description="Aminoglycoside phosphotransferase" evidence="2">
    <location>
        <begin position="288"/>
        <end position="330"/>
    </location>
</feature>
<evidence type="ECO:0000259" key="2">
    <source>
        <dbReference type="Pfam" id="PF01636"/>
    </source>
</evidence>
<dbReference type="InterPro" id="IPR011009">
    <property type="entry name" value="Kinase-like_dom_sf"/>
</dbReference>
<organism evidence="3 4">
    <name type="scientific">Neonectria magnoliae</name>
    <dbReference type="NCBI Taxonomy" id="2732573"/>
    <lineage>
        <taxon>Eukaryota</taxon>
        <taxon>Fungi</taxon>
        <taxon>Dikarya</taxon>
        <taxon>Ascomycota</taxon>
        <taxon>Pezizomycotina</taxon>
        <taxon>Sordariomycetes</taxon>
        <taxon>Hypocreomycetidae</taxon>
        <taxon>Hypocreales</taxon>
        <taxon>Nectriaceae</taxon>
        <taxon>Neonectria</taxon>
    </lineage>
</organism>
<dbReference type="SUPFAM" id="SSF56112">
    <property type="entry name" value="Protein kinase-like (PK-like)"/>
    <property type="match status" value="1"/>
</dbReference>
<feature type="compositionally biased region" description="Acidic residues" evidence="1">
    <location>
        <begin position="359"/>
        <end position="399"/>
    </location>
</feature>
<evidence type="ECO:0000313" key="3">
    <source>
        <dbReference type="EMBL" id="KAK7420702.1"/>
    </source>
</evidence>
<feature type="compositionally biased region" description="Basic and acidic residues" evidence="1">
    <location>
        <begin position="400"/>
        <end position="422"/>
    </location>
</feature>
<name>A0ABR1HHR9_9HYPO</name>
<dbReference type="PANTHER" id="PTHR21310">
    <property type="entry name" value="AMINOGLYCOSIDE PHOSPHOTRANSFERASE-RELATED-RELATED"/>
    <property type="match status" value="1"/>
</dbReference>